<comment type="caution">
    <text evidence="1">The sequence shown here is derived from an EMBL/GenBank/DDBJ whole genome shotgun (WGS) entry which is preliminary data.</text>
</comment>
<sequence>MTIYQTRYYLEALRK</sequence>
<dbReference type="Proteomes" id="UP001314681">
    <property type="component" value="Unassembled WGS sequence"/>
</dbReference>
<keyword evidence="2" id="KW-1185">Reference proteome</keyword>
<organism evidence="1 2">
    <name type="scientific">Diplocloster modestus</name>
    <dbReference type="NCBI Taxonomy" id="2850322"/>
    <lineage>
        <taxon>Bacteria</taxon>
        <taxon>Bacillati</taxon>
        <taxon>Bacillota</taxon>
        <taxon>Clostridia</taxon>
        <taxon>Lachnospirales</taxon>
        <taxon>Lachnospiraceae</taxon>
        <taxon>Diplocloster</taxon>
    </lineage>
</organism>
<dbReference type="EMBL" id="JAHQCX010000001">
    <property type="protein sequence ID" value="MBU9724611.1"/>
    <property type="molecule type" value="Genomic_DNA"/>
</dbReference>
<accession>A0ABS6K183</accession>
<evidence type="ECO:0000313" key="1">
    <source>
        <dbReference type="EMBL" id="MBU9724611.1"/>
    </source>
</evidence>
<proteinExistence type="predicted"/>
<name>A0ABS6K183_9FIRM</name>
<gene>
    <name evidence="1" type="ORF">KTH90_01145</name>
</gene>
<evidence type="ECO:0000313" key="2">
    <source>
        <dbReference type="Proteomes" id="UP001314681"/>
    </source>
</evidence>
<protein>
    <submittedName>
        <fullName evidence="1">Uncharacterized protein</fullName>
    </submittedName>
</protein>
<reference evidence="1 2" key="1">
    <citation type="submission" date="2021-06" db="EMBL/GenBank/DDBJ databases">
        <title>Description of novel taxa of the family Lachnospiraceae.</title>
        <authorList>
            <person name="Chaplin A.V."/>
            <person name="Sokolova S.R."/>
            <person name="Pikina A.P."/>
            <person name="Korzhanova M."/>
            <person name="Belova V."/>
            <person name="Korostin D."/>
            <person name="Efimov B.A."/>
        </authorList>
    </citation>
    <scope>NUCLEOTIDE SEQUENCE [LARGE SCALE GENOMIC DNA]</scope>
    <source>
        <strain evidence="1 2">ASD4241</strain>
    </source>
</reference>